<dbReference type="Proteomes" id="UP000321331">
    <property type="component" value="Unassembled WGS sequence"/>
</dbReference>
<name>A0A5C6TFH5_FUSOC</name>
<accession>A0A5C6TFH5</accession>
<sequence>MVSLLLNHHSITTFTRMNSFTSTLAKVAFTAELTQSHLPSCPTTQMDKSSSRQRLIATTALRTPAKAVIWSLASTKLPSRMRTNNNSSESSLGTWMTAKLPIANPALSSSWYFFLAPTRLWLFLFLGCFWAASVVEPCLQLPPPGGNGFWATSGPSMNTMMRRSRYNGGVAFRLSFLSLLMGFLRFRYR</sequence>
<evidence type="ECO:0000313" key="2">
    <source>
        <dbReference type="EMBL" id="TXC08898.1"/>
    </source>
</evidence>
<keyword evidence="1" id="KW-0812">Transmembrane</keyword>
<proteinExistence type="predicted"/>
<organism evidence="2 3">
    <name type="scientific">Fusarium oxysporum f. sp. cubense</name>
    <dbReference type="NCBI Taxonomy" id="61366"/>
    <lineage>
        <taxon>Eukaryota</taxon>
        <taxon>Fungi</taxon>
        <taxon>Dikarya</taxon>
        <taxon>Ascomycota</taxon>
        <taxon>Pezizomycotina</taxon>
        <taxon>Sordariomycetes</taxon>
        <taxon>Hypocreomycetidae</taxon>
        <taxon>Hypocreales</taxon>
        <taxon>Nectriaceae</taxon>
        <taxon>Fusarium</taxon>
        <taxon>Fusarium oxysporum species complex</taxon>
    </lineage>
</organism>
<gene>
    <name evidence="2" type="ORF">FocTR4_00004341</name>
</gene>
<comment type="caution">
    <text evidence="2">The sequence shown here is derived from an EMBL/GenBank/DDBJ whole genome shotgun (WGS) entry which is preliminary data.</text>
</comment>
<dbReference type="AlphaFoldDB" id="A0A5C6TFH5"/>
<dbReference type="EMBL" id="VMNF01000005">
    <property type="protein sequence ID" value="TXC08898.1"/>
    <property type="molecule type" value="Genomic_DNA"/>
</dbReference>
<protein>
    <submittedName>
        <fullName evidence="2">Uncharacterized protein</fullName>
    </submittedName>
</protein>
<evidence type="ECO:0000256" key="1">
    <source>
        <dbReference type="SAM" id="Phobius"/>
    </source>
</evidence>
<reference evidence="2 3" key="1">
    <citation type="submission" date="2019-07" db="EMBL/GenBank/DDBJ databases">
        <title>The First High-Quality Draft Genome Sequence of the Causal Agent of the Current Panama Disease Epidemic.</title>
        <authorList>
            <person name="Warmington R.J."/>
            <person name="Kay W."/>
            <person name="Jeffries A."/>
            <person name="Bebber D."/>
            <person name="Moore K."/>
            <person name="Studholme D.J."/>
        </authorList>
    </citation>
    <scope>NUCLEOTIDE SEQUENCE [LARGE SCALE GENOMIC DNA]</scope>
    <source>
        <strain evidence="2 3">TR4</strain>
    </source>
</reference>
<feature type="transmembrane region" description="Helical" evidence="1">
    <location>
        <begin position="166"/>
        <end position="186"/>
    </location>
</feature>
<keyword evidence="1" id="KW-1133">Transmembrane helix</keyword>
<keyword evidence="1" id="KW-0472">Membrane</keyword>
<evidence type="ECO:0000313" key="3">
    <source>
        <dbReference type="Proteomes" id="UP000321331"/>
    </source>
</evidence>